<evidence type="ECO:0000256" key="1">
    <source>
        <dbReference type="ARBA" id="ARBA00022729"/>
    </source>
</evidence>
<dbReference type="RefSeq" id="WP_013321498.1">
    <property type="nucleotide sequence ID" value="NC_014501.1"/>
</dbReference>
<gene>
    <name evidence="3" type="ordered locus">Cyan7822_1392</name>
</gene>
<organism evidence="3 4">
    <name type="scientific">Gloeothece verrucosa (strain PCC 7822)</name>
    <name type="common">Cyanothece sp. (strain PCC 7822)</name>
    <dbReference type="NCBI Taxonomy" id="497965"/>
    <lineage>
        <taxon>Bacteria</taxon>
        <taxon>Bacillati</taxon>
        <taxon>Cyanobacteriota</taxon>
        <taxon>Cyanophyceae</taxon>
        <taxon>Oscillatoriophycideae</taxon>
        <taxon>Chroococcales</taxon>
        <taxon>Aphanothecaceae</taxon>
        <taxon>Gloeothece</taxon>
        <taxon>Gloeothece verrucosa</taxon>
    </lineage>
</organism>
<dbReference type="InterPro" id="IPR050570">
    <property type="entry name" value="Cell_wall_metabolism_enzyme"/>
</dbReference>
<accession>E0UIT2</accession>
<proteinExistence type="predicted"/>
<feature type="domain" description="M23ase beta-sheet core" evidence="2">
    <location>
        <begin position="364"/>
        <end position="453"/>
    </location>
</feature>
<keyword evidence="1" id="KW-0732">Signal</keyword>
<dbReference type="Proteomes" id="UP000008206">
    <property type="component" value="Chromosome"/>
</dbReference>
<dbReference type="KEGG" id="cyj:Cyan7822_1392"/>
<dbReference type="HOGENOM" id="CLU_034930_0_0_3"/>
<dbReference type="GO" id="GO:0004222">
    <property type="term" value="F:metalloendopeptidase activity"/>
    <property type="evidence" value="ECO:0007669"/>
    <property type="project" value="TreeGrafter"/>
</dbReference>
<dbReference type="Pfam" id="PF01551">
    <property type="entry name" value="Peptidase_M23"/>
    <property type="match status" value="1"/>
</dbReference>
<name>E0UIT2_GLOV7</name>
<reference evidence="4" key="1">
    <citation type="journal article" date="2011" name="MBio">
        <title>Novel metabolic attributes of the genus Cyanothece, comprising a group of unicellular nitrogen-fixing Cyanobacteria.</title>
        <authorList>
            <person name="Bandyopadhyay A."/>
            <person name="Elvitigala T."/>
            <person name="Welsh E."/>
            <person name="Stockel J."/>
            <person name="Liberton M."/>
            <person name="Min H."/>
            <person name="Sherman L.A."/>
            <person name="Pakrasi H.B."/>
        </authorList>
    </citation>
    <scope>NUCLEOTIDE SEQUENCE [LARGE SCALE GENOMIC DNA]</scope>
    <source>
        <strain evidence="4">PCC 7822</strain>
    </source>
</reference>
<dbReference type="PANTHER" id="PTHR21666:SF289">
    <property type="entry name" value="L-ALA--D-GLU ENDOPEPTIDASE"/>
    <property type="match status" value="1"/>
</dbReference>
<dbReference type="InterPro" id="IPR016047">
    <property type="entry name" value="M23ase_b-sheet_dom"/>
</dbReference>
<dbReference type="MEROPS" id="M23.011"/>
<dbReference type="Gene3D" id="2.70.70.10">
    <property type="entry name" value="Glucose Permease (Domain IIA)"/>
    <property type="match status" value="1"/>
</dbReference>
<dbReference type="PANTHER" id="PTHR21666">
    <property type="entry name" value="PEPTIDASE-RELATED"/>
    <property type="match status" value="1"/>
</dbReference>
<dbReference type="CDD" id="cd12797">
    <property type="entry name" value="M23_peptidase"/>
    <property type="match status" value="1"/>
</dbReference>
<keyword evidence="4" id="KW-1185">Reference proteome</keyword>
<dbReference type="AlphaFoldDB" id="E0UIT2"/>
<dbReference type="STRING" id="497965.Cyan7822_1392"/>
<evidence type="ECO:0000313" key="4">
    <source>
        <dbReference type="Proteomes" id="UP000008206"/>
    </source>
</evidence>
<dbReference type="OrthoDB" id="507840at2"/>
<dbReference type="eggNOG" id="COG0739">
    <property type="taxonomic scope" value="Bacteria"/>
</dbReference>
<protein>
    <submittedName>
        <fullName evidence="3">Peptidase M23</fullName>
    </submittedName>
</protein>
<dbReference type="EMBL" id="CP002198">
    <property type="protein sequence ID" value="ADN13391.1"/>
    <property type="molecule type" value="Genomic_DNA"/>
</dbReference>
<dbReference type="SUPFAM" id="SSF51261">
    <property type="entry name" value="Duplicated hybrid motif"/>
    <property type="match status" value="1"/>
</dbReference>
<evidence type="ECO:0000313" key="3">
    <source>
        <dbReference type="EMBL" id="ADN13391.1"/>
    </source>
</evidence>
<sequence>MLRKSSQGFNPFNSFSSSLMLKGSTAFLGAISLLSSGLIFTPQRVGATDDVVVIPETSAPTAAAEPVAAPPATQTPVIIPKARPQIAPERTTIVKPAAPLKPVIFKVEPKPAPVKAPNSANNQVQLSAPRISVPQVKQVSSPIMPQVQTGNNQNFANGIETGKNTYIDTAQYGGNAPNTYSAPAAVVLTERSTGCQTISQNGGLSGGCGAVSRRQSPEQTRMSRIAATTQKAMPPRNLTIARSLTVARQYNQPTAPSRNLIASSDIKSIRVAQPIYSTLVTQPVNTTPQRINDSQVVSLQPIEMNGLKIALAPVPRYNRSAEMGIETQAAPTTHKTDLIFPLPIPARITSAFGWRVHPITGGGRMHEGTDIGAPLGTPVLAAYPGEVAVAGPVGGYGLLVILRHLDGKQESRYGHLSEIYVQPGQQVEQGAVIGRVGSTGFSTGPHLHFEWRYLTQDGWVAVDAGTHLEYALENLIESMSVANKTTPNKQG</sequence>
<evidence type="ECO:0000259" key="2">
    <source>
        <dbReference type="Pfam" id="PF01551"/>
    </source>
</evidence>
<dbReference type="InterPro" id="IPR011055">
    <property type="entry name" value="Dup_hybrid_motif"/>
</dbReference>